<dbReference type="SUPFAM" id="SSF53955">
    <property type="entry name" value="Lysozyme-like"/>
    <property type="match status" value="1"/>
</dbReference>
<keyword evidence="2" id="KW-1185">Reference proteome</keyword>
<dbReference type="EMBL" id="JADEVV010000001">
    <property type="protein sequence ID" value="MBE9252278.1"/>
    <property type="molecule type" value="Genomic_DNA"/>
</dbReference>
<evidence type="ECO:0000313" key="1">
    <source>
        <dbReference type="EMBL" id="MBE9252278.1"/>
    </source>
</evidence>
<reference evidence="1 2" key="1">
    <citation type="submission" date="2020-10" db="EMBL/GenBank/DDBJ databases">
        <authorList>
            <person name="Castelo-Branco R."/>
            <person name="Eusebio N."/>
            <person name="Adriana R."/>
            <person name="Vieira A."/>
            <person name="Brugerolle De Fraissinette N."/>
            <person name="Rezende De Castro R."/>
            <person name="Schneider M.P."/>
            <person name="Vasconcelos V."/>
            <person name="Leao P.N."/>
        </authorList>
    </citation>
    <scope>NUCLEOTIDE SEQUENCE [LARGE SCALE GENOMIC DNA]</scope>
    <source>
        <strain evidence="1 2">LEGE 00031</strain>
    </source>
</reference>
<organism evidence="1 2">
    <name type="scientific">Synechocystis salina LEGE 00031</name>
    <dbReference type="NCBI Taxonomy" id="1828736"/>
    <lineage>
        <taxon>Bacteria</taxon>
        <taxon>Bacillati</taxon>
        <taxon>Cyanobacteriota</taxon>
        <taxon>Cyanophyceae</taxon>
        <taxon>Synechococcales</taxon>
        <taxon>Merismopediaceae</taxon>
        <taxon>Synechocystis</taxon>
    </lineage>
</organism>
<dbReference type="InterPro" id="IPR023346">
    <property type="entry name" value="Lysozyme-like_dom_sf"/>
</dbReference>
<dbReference type="RefSeq" id="WP_194018479.1">
    <property type="nucleotide sequence ID" value="NZ_JADEVV010000001.1"/>
</dbReference>
<dbReference type="Proteomes" id="UP000658720">
    <property type="component" value="Unassembled WGS sequence"/>
</dbReference>
<dbReference type="Gene3D" id="1.10.530.10">
    <property type="match status" value="1"/>
</dbReference>
<accession>A0ABR9VP79</accession>
<keyword evidence="1" id="KW-0378">Hydrolase</keyword>
<evidence type="ECO:0000313" key="2">
    <source>
        <dbReference type="Proteomes" id="UP000658720"/>
    </source>
</evidence>
<protein>
    <submittedName>
        <fullName evidence="1">Glycoside hydrolase family protein</fullName>
    </submittedName>
</protein>
<gene>
    <name evidence="1" type="ORF">IQ217_00095</name>
</gene>
<proteinExistence type="predicted"/>
<dbReference type="CDD" id="cd16889">
    <property type="entry name" value="chitinase-like"/>
    <property type="match status" value="1"/>
</dbReference>
<sequence length="243" mass="27726">MIDREFLLDPNSQSPSDLSLVKNRPWLASPWPWTLAIAVLLGWGGIALWQSPWSRLKLPSFSTAVEIAPLVMEGGDPYLRALMRTISASEANTAQPYNVIYGGQHVRDLSEHPNRCVKIFMGPNRGNCSTASGRYQFLNTTWAEKAGKYHPQPQKFLLWKNYSFEPEYQDQVLYRWLADTKAWGLDIGAQLRAGHLDQVLRHLSPTWTSLGYGIEDNVMTKRLPELYQQLLAEELLLAHHHQD</sequence>
<name>A0ABR9VP79_9SYNC</name>
<comment type="caution">
    <text evidence="1">The sequence shown here is derived from an EMBL/GenBank/DDBJ whole genome shotgun (WGS) entry which is preliminary data.</text>
</comment>
<dbReference type="GO" id="GO:0016787">
    <property type="term" value="F:hydrolase activity"/>
    <property type="evidence" value="ECO:0007669"/>
    <property type="project" value="UniProtKB-KW"/>
</dbReference>